<proteinExistence type="predicted"/>
<reference evidence="5 6" key="1">
    <citation type="submission" date="2019-08" db="EMBL/GenBank/DDBJ databases">
        <title>Deep-cultivation of Planctomycetes and their phenomic and genomic characterization uncovers novel biology.</title>
        <authorList>
            <person name="Wiegand S."/>
            <person name="Jogler M."/>
            <person name="Boedeker C."/>
            <person name="Pinto D."/>
            <person name="Vollmers J."/>
            <person name="Rivas-Marin E."/>
            <person name="Kohn T."/>
            <person name="Peeters S.H."/>
            <person name="Heuer A."/>
            <person name="Rast P."/>
            <person name="Oberbeckmann S."/>
            <person name="Bunk B."/>
            <person name="Jeske O."/>
            <person name="Meyerdierks A."/>
            <person name="Storesund J.E."/>
            <person name="Kallscheuer N."/>
            <person name="Luecker S."/>
            <person name="Lage O.M."/>
            <person name="Pohl T."/>
            <person name="Merkel B.J."/>
            <person name="Hornburger P."/>
            <person name="Mueller R.-W."/>
            <person name="Bruemmer F."/>
            <person name="Labrenz M."/>
            <person name="Spormann A.M."/>
            <person name="Op den Camp H."/>
            <person name="Overmann J."/>
            <person name="Amann R."/>
            <person name="Jetten M.S.M."/>
            <person name="Mascher T."/>
            <person name="Medema M.H."/>
            <person name="Devos D.P."/>
            <person name="Kaster A.-K."/>
            <person name="Ovreas L."/>
            <person name="Rohde M."/>
            <person name="Galperin M.Y."/>
            <person name="Jogler C."/>
        </authorList>
    </citation>
    <scope>NUCLEOTIDE SEQUENCE [LARGE SCALE GENOMIC DNA]</scope>
    <source>
        <strain evidence="5 6">DSM 8797</strain>
    </source>
</reference>
<dbReference type="CDD" id="cd17922">
    <property type="entry name" value="DEXHc_LHR-like"/>
    <property type="match status" value="1"/>
</dbReference>
<dbReference type="InterPro" id="IPR011545">
    <property type="entry name" value="DEAD/DEAH_box_helicase_dom"/>
</dbReference>
<dbReference type="Pfam" id="PF00271">
    <property type="entry name" value="Helicase_C"/>
    <property type="match status" value="1"/>
</dbReference>
<dbReference type="RefSeq" id="WP_044238083.1">
    <property type="nucleotide sequence ID" value="NZ_CP042910.1"/>
</dbReference>
<name>A0ABX5YR75_9PLAN</name>
<dbReference type="PROSITE" id="PS51192">
    <property type="entry name" value="HELICASE_ATP_BIND_1"/>
    <property type="match status" value="1"/>
</dbReference>
<keyword evidence="1" id="KW-0547">Nucleotide-binding</keyword>
<dbReference type="InterPro" id="IPR027417">
    <property type="entry name" value="P-loop_NTPase"/>
</dbReference>
<evidence type="ECO:0000256" key="2">
    <source>
        <dbReference type="ARBA" id="ARBA00022840"/>
    </source>
</evidence>
<dbReference type="PANTHER" id="PTHR47962:SF5">
    <property type="entry name" value="ATP-DEPENDENT HELICASE LHR-RELATED"/>
    <property type="match status" value="1"/>
</dbReference>
<organism evidence="5 6">
    <name type="scientific">Gimesia maris</name>
    <dbReference type="NCBI Taxonomy" id="122"/>
    <lineage>
        <taxon>Bacteria</taxon>
        <taxon>Pseudomonadati</taxon>
        <taxon>Planctomycetota</taxon>
        <taxon>Planctomycetia</taxon>
        <taxon>Planctomycetales</taxon>
        <taxon>Planctomycetaceae</taxon>
        <taxon>Gimesia</taxon>
    </lineage>
</organism>
<dbReference type="SMART" id="SM00490">
    <property type="entry name" value="HELICc"/>
    <property type="match status" value="1"/>
</dbReference>
<protein>
    <submittedName>
        <fullName evidence="5">ATP-dependent RNA helicase RhlE</fullName>
        <ecNumber evidence="5">3.6.4.13</ecNumber>
    </submittedName>
</protein>
<feature type="domain" description="Helicase C-terminal" evidence="4">
    <location>
        <begin position="233"/>
        <end position="384"/>
    </location>
</feature>
<dbReference type="Proteomes" id="UP000322887">
    <property type="component" value="Chromosome"/>
</dbReference>
<dbReference type="Pfam" id="PF00270">
    <property type="entry name" value="DEAD"/>
    <property type="match status" value="1"/>
</dbReference>
<keyword evidence="2" id="KW-0067">ATP-binding</keyword>
<evidence type="ECO:0000313" key="5">
    <source>
        <dbReference type="EMBL" id="QEG18206.1"/>
    </source>
</evidence>
<keyword evidence="5" id="KW-0378">Hydrolase</keyword>
<keyword evidence="6" id="KW-1185">Reference proteome</keyword>
<keyword evidence="5" id="KW-0347">Helicase</keyword>
<evidence type="ECO:0000313" key="6">
    <source>
        <dbReference type="Proteomes" id="UP000322887"/>
    </source>
</evidence>
<dbReference type="SUPFAM" id="SSF52540">
    <property type="entry name" value="P-loop containing nucleoside triphosphate hydrolases"/>
    <property type="match status" value="1"/>
</dbReference>
<dbReference type="InterPro" id="IPR014001">
    <property type="entry name" value="Helicase_ATP-bd"/>
</dbReference>
<accession>A0ABX5YR75</accession>
<dbReference type="GO" id="GO:0003724">
    <property type="term" value="F:RNA helicase activity"/>
    <property type="evidence" value="ECO:0007669"/>
    <property type="project" value="UniProtKB-EC"/>
</dbReference>
<dbReference type="GO" id="GO:0016787">
    <property type="term" value="F:hydrolase activity"/>
    <property type="evidence" value="ECO:0007669"/>
    <property type="project" value="UniProtKB-KW"/>
</dbReference>
<dbReference type="EMBL" id="CP042910">
    <property type="protein sequence ID" value="QEG18206.1"/>
    <property type="molecule type" value="Genomic_DNA"/>
</dbReference>
<dbReference type="SMART" id="SM00487">
    <property type="entry name" value="DEXDc"/>
    <property type="match status" value="1"/>
</dbReference>
<dbReference type="PANTHER" id="PTHR47962">
    <property type="entry name" value="ATP-DEPENDENT HELICASE LHR-RELATED-RELATED"/>
    <property type="match status" value="1"/>
</dbReference>
<sequence>MSSFDLLHPALQHHIVNSLGWRELRPFQEAVIPQILAGKHLIVLAPTAGGKTEAAFFPVVSRMLTEEWNGLSVLYICPIKALLNNLDVRLEGYCRLLGRRSALWHGDVKPSARKKILREPPDCLLTTPESLEVMLDSPNVDAQRLFGNLQVVIIDEIHAFAGDDRGWHLLSVLERISRIAGRELQRLGLSATVGNPETLVDWLAGSCKGPRDVFLPLASGSDAADVQLDYVGSLSNAAVVISRLHRGEKRLVFVDSRARAEQLAAELRRLEITTFVTHSSLSQEQRKQAEEAFASRDDCAIVATSVLELGIDVGNLDRVIQIDSPPTVSSFLQRMGRTGRRAGTLRNCLFLATKEEMLIQAAALIDLWSTGYVEPVQPPSLPYHILAQQLMALILQESGIGQRDWFSWLSGVSGFQSISPSQVDQLVSSMLERGILWEDSGILGMGQSGEETYGRRNFMELFSVFLSPPLFSVLYGRQELGYVDEMTFLSKQEGPRILLLGGRAWQVNHIDWQRRKAYVEPTESKGRTRWQGSGQGLNFQMAQSMKQILSTDLNRDYLSQRATQYLTDIREEYAWLDPASSIAIQTGGQEVEWWTYAGSQVNATLARQLSQQTRHDVQFDSFTLTFHQTLKLQDIEVAIKAVCQRDPNEMYPSIEEQAIDGLKFSECLPRELAIEMLEHRLQDSESTQKLFQQPVRFVIQQ</sequence>
<feature type="domain" description="Helicase ATP-binding" evidence="3">
    <location>
        <begin position="32"/>
        <end position="211"/>
    </location>
</feature>
<evidence type="ECO:0000259" key="4">
    <source>
        <dbReference type="PROSITE" id="PS51194"/>
    </source>
</evidence>
<evidence type="ECO:0000256" key="1">
    <source>
        <dbReference type="ARBA" id="ARBA00022741"/>
    </source>
</evidence>
<dbReference type="GeneID" id="98648577"/>
<dbReference type="PROSITE" id="PS51194">
    <property type="entry name" value="HELICASE_CTER"/>
    <property type="match status" value="1"/>
</dbReference>
<dbReference type="InterPro" id="IPR001650">
    <property type="entry name" value="Helicase_C-like"/>
</dbReference>
<gene>
    <name evidence="5" type="primary">rhlE_3</name>
    <name evidence="5" type="ORF">GmarT_40920</name>
</gene>
<dbReference type="InterPro" id="IPR052511">
    <property type="entry name" value="ATP-dep_Helicase"/>
</dbReference>
<dbReference type="Gene3D" id="3.40.50.300">
    <property type="entry name" value="P-loop containing nucleotide triphosphate hydrolases"/>
    <property type="match status" value="2"/>
</dbReference>
<dbReference type="EC" id="3.6.4.13" evidence="5"/>
<evidence type="ECO:0000259" key="3">
    <source>
        <dbReference type="PROSITE" id="PS51192"/>
    </source>
</evidence>